<accession>A0A6J6N5N9</accession>
<sequence>MQCTGLHASAVEVFAHIVDAVTGLHEHNRWAVLLDEGNGCVDALGWAGDHETVIDRCLLDIVHQVVTHRIFHVVLNDLLHIAVERC</sequence>
<protein>
    <submittedName>
        <fullName evidence="1">Unannotated protein</fullName>
    </submittedName>
</protein>
<dbReference type="AlphaFoldDB" id="A0A6J6N5N9"/>
<proteinExistence type="predicted"/>
<gene>
    <name evidence="1" type="ORF">UFOPK2366_00271</name>
</gene>
<evidence type="ECO:0000313" key="1">
    <source>
        <dbReference type="EMBL" id="CAB4681950.1"/>
    </source>
</evidence>
<organism evidence="1">
    <name type="scientific">freshwater metagenome</name>
    <dbReference type="NCBI Taxonomy" id="449393"/>
    <lineage>
        <taxon>unclassified sequences</taxon>
        <taxon>metagenomes</taxon>
        <taxon>ecological metagenomes</taxon>
    </lineage>
</organism>
<reference evidence="1" key="1">
    <citation type="submission" date="2020-05" db="EMBL/GenBank/DDBJ databases">
        <authorList>
            <person name="Chiriac C."/>
            <person name="Salcher M."/>
            <person name="Ghai R."/>
            <person name="Kavagutti S V."/>
        </authorList>
    </citation>
    <scope>NUCLEOTIDE SEQUENCE</scope>
</reference>
<name>A0A6J6N5N9_9ZZZZ</name>
<dbReference type="EMBL" id="CAEZXM010000032">
    <property type="protein sequence ID" value="CAB4681950.1"/>
    <property type="molecule type" value="Genomic_DNA"/>
</dbReference>